<protein>
    <submittedName>
        <fullName evidence="1">Uncharacterized protein</fullName>
    </submittedName>
</protein>
<dbReference type="AlphaFoldDB" id="A0A165G320"/>
<reference evidence="1 2" key="1">
    <citation type="journal article" date="2016" name="Mol. Biol. Evol.">
        <title>Comparative Genomics of Early-Diverging Mushroom-Forming Fungi Provides Insights into the Origins of Lignocellulose Decay Capabilities.</title>
        <authorList>
            <person name="Nagy L.G."/>
            <person name="Riley R."/>
            <person name="Tritt A."/>
            <person name="Adam C."/>
            <person name="Daum C."/>
            <person name="Floudas D."/>
            <person name="Sun H."/>
            <person name="Yadav J.S."/>
            <person name="Pangilinan J."/>
            <person name="Larsson K.H."/>
            <person name="Matsuura K."/>
            <person name="Barry K."/>
            <person name="Labutti K."/>
            <person name="Kuo R."/>
            <person name="Ohm R.A."/>
            <person name="Bhattacharya S.S."/>
            <person name="Shirouzu T."/>
            <person name="Yoshinaga Y."/>
            <person name="Martin F.M."/>
            <person name="Grigoriev I.V."/>
            <person name="Hibbett D.S."/>
        </authorList>
    </citation>
    <scope>NUCLEOTIDE SEQUENCE [LARGE SCALE GENOMIC DNA]</scope>
    <source>
        <strain evidence="1 2">HHB12029</strain>
    </source>
</reference>
<dbReference type="Proteomes" id="UP000077266">
    <property type="component" value="Unassembled WGS sequence"/>
</dbReference>
<name>A0A165G320_EXIGL</name>
<proteinExistence type="predicted"/>
<accession>A0A165G320</accession>
<evidence type="ECO:0000313" key="1">
    <source>
        <dbReference type="EMBL" id="KZV89908.1"/>
    </source>
</evidence>
<evidence type="ECO:0000313" key="2">
    <source>
        <dbReference type="Proteomes" id="UP000077266"/>
    </source>
</evidence>
<keyword evidence="2" id="KW-1185">Reference proteome</keyword>
<gene>
    <name evidence="1" type="ORF">EXIGLDRAFT_131357</name>
</gene>
<dbReference type="EMBL" id="KV426060">
    <property type="protein sequence ID" value="KZV89908.1"/>
    <property type="molecule type" value="Genomic_DNA"/>
</dbReference>
<dbReference type="InParanoid" id="A0A165G320"/>
<organism evidence="1 2">
    <name type="scientific">Exidia glandulosa HHB12029</name>
    <dbReference type="NCBI Taxonomy" id="1314781"/>
    <lineage>
        <taxon>Eukaryota</taxon>
        <taxon>Fungi</taxon>
        <taxon>Dikarya</taxon>
        <taxon>Basidiomycota</taxon>
        <taxon>Agaricomycotina</taxon>
        <taxon>Agaricomycetes</taxon>
        <taxon>Auriculariales</taxon>
        <taxon>Exidiaceae</taxon>
        <taxon>Exidia</taxon>
    </lineage>
</organism>
<sequence length="130" mass="14748">MRRQHYTPQAYAHSQDQNSASILSVRHLCWDLIASWAVLCRMPRQARGFTIMLPDDNDERRMPGSRRPISASAACIKNGDLNRPVPVVDVVACKHGGKWLSARCGRAQQPGCRLRPNLVRLFRLSETARR</sequence>